<sequence>MDTSNSSEVSGLSVINLCDLNLEDAYHRIDFLNDAKSCEAYCDYLENLIYNYTKQNSDELDMQLVNETQHIIIRCARKSNKLLSDELKYYLKQILENVRQKPTSPLPPPSQSNSNRKTKKNKRNLASPIMENSEPKKSKQVTNSDLSDVESMHSASSSSEEESEIETKTSTKLETAQTEENNDSDTENNNGFPVFTRKKRVPPIIIDESMNTPELLKELSEKTGNKLTIFHPSVARVEWLTLILRKRKHIDTVWSLVLEPKLQMTRGLHCSIENGTLHISVEKLRVWRYLPLRTTRPNRVPYHKWVGSGAPSMGPRVSKPMVLYSTRPSQGFQM</sequence>
<comment type="caution">
    <text evidence="2">The sequence shown here is derived from an EMBL/GenBank/DDBJ whole genome shotgun (WGS) entry which is preliminary data.</text>
</comment>
<evidence type="ECO:0000313" key="2">
    <source>
        <dbReference type="EMBL" id="GFS37344.1"/>
    </source>
</evidence>
<dbReference type="AlphaFoldDB" id="A0A8X6JJU4"/>
<evidence type="ECO:0000256" key="1">
    <source>
        <dbReference type="SAM" id="MobiDB-lite"/>
    </source>
</evidence>
<reference evidence="2" key="1">
    <citation type="submission" date="2020-08" db="EMBL/GenBank/DDBJ databases">
        <title>Multicomponent nature underlies the extraordinary mechanical properties of spider dragline silk.</title>
        <authorList>
            <person name="Kono N."/>
            <person name="Nakamura H."/>
            <person name="Mori M."/>
            <person name="Yoshida Y."/>
            <person name="Ohtoshi R."/>
            <person name="Malay A.D."/>
            <person name="Moran D.A.P."/>
            <person name="Tomita M."/>
            <person name="Numata K."/>
            <person name="Arakawa K."/>
        </authorList>
    </citation>
    <scope>NUCLEOTIDE SEQUENCE</scope>
</reference>
<organism evidence="2 3">
    <name type="scientific">Nephila pilipes</name>
    <name type="common">Giant wood spider</name>
    <name type="synonym">Nephila maculata</name>
    <dbReference type="NCBI Taxonomy" id="299642"/>
    <lineage>
        <taxon>Eukaryota</taxon>
        <taxon>Metazoa</taxon>
        <taxon>Ecdysozoa</taxon>
        <taxon>Arthropoda</taxon>
        <taxon>Chelicerata</taxon>
        <taxon>Arachnida</taxon>
        <taxon>Araneae</taxon>
        <taxon>Araneomorphae</taxon>
        <taxon>Entelegynae</taxon>
        <taxon>Araneoidea</taxon>
        <taxon>Nephilidae</taxon>
        <taxon>Nephila</taxon>
    </lineage>
</organism>
<gene>
    <name evidence="2" type="ORF">NPIL_639911</name>
</gene>
<protein>
    <submittedName>
        <fullName evidence="2">Uncharacterized protein</fullName>
    </submittedName>
</protein>
<evidence type="ECO:0000313" key="3">
    <source>
        <dbReference type="Proteomes" id="UP000887013"/>
    </source>
</evidence>
<keyword evidence="3" id="KW-1185">Reference proteome</keyword>
<accession>A0A8X6JJU4</accession>
<name>A0A8X6JJU4_NEPPI</name>
<dbReference type="EMBL" id="BMAW01088948">
    <property type="protein sequence ID" value="GFS37344.1"/>
    <property type="molecule type" value="Genomic_DNA"/>
</dbReference>
<dbReference type="Proteomes" id="UP000887013">
    <property type="component" value="Unassembled WGS sequence"/>
</dbReference>
<feature type="region of interest" description="Disordered" evidence="1">
    <location>
        <begin position="100"/>
        <end position="195"/>
    </location>
</feature>
<proteinExistence type="predicted"/>